<evidence type="ECO:0000256" key="2">
    <source>
        <dbReference type="PROSITE-ProRule" id="PRU00169"/>
    </source>
</evidence>
<dbReference type="SUPFAM" id="SSF52172">
    <property type="entry name" value="CheY-like"/>
    <property type="match status" value="1"/>
</dbReference>
<evidence type="ECO:0000313" key="4">
    <source>
        <dbReference type="EMBL" id="PTX43565.1"/>
    </source>
</evidence>
<dbReference type="EMBL" id="QBKQ01000002">
    <property type="protein sequence ID" value="PTX43565.1"/>
    <property type="molecule type" value="Genomic_DNA"/>
</dbReference>
<dbReference type="InterPro" id="IPR050595">
    <property type="entry name" value="Bact_response_regulator"/>
</dbReference>
<name>A0A2T6AIC3_9FLAO</name>
<dbReference type="GO" id="GO:0000160">
    <property type="term" value="P:phosphorelay signal transduction system"/>
    <property type="evidence" value="ECO:0007669"/>
    <property type="project" value="InterPro"/>
</dbReference>
<protein>
    <submittedName>
        <fullName evidence="4">Response regulator receiver domain-containing protein</fullName>
    </submittedName>
</protein>
<organism evidence="4 5">
    <name type="scientific">Christiangramia gaetbulicola</name>
    <dbReference type="NCBI Taxonomy" id="703340"/>
    <lineage>
        <taxon>Bacteria</taxon>
        <taxon>Pseudomonadati</taxon>
        <taxon>Bacteroidota</taxon>
        <taxon>Flavobacteriia</taxon>
        <taxon>Flavobacteriales</taxon>
        <taxon>Flavobacteriaceae</taxon>
        <taxon>Christiangramia</taxon>
    </lineage>
</organism>
<dbReference type="InterPro" id="IPR011006">
    <property type="entry name" value="CheY-like_superfamily"/>
</dbReference>
<accession>A0A2T6AIC3</accession>
<keyword evidence="1 2" id="KW-0597">Phosphoprotein</keyword>
<comment type="caution">
    <text evidence="4">The sequence shown here is derived from an EMBL/GenBank/DDBJ whole genome shotgun (WGS) entry which is preliminary data.</text>
</comment>
<sequence length="126" mass="14892">MEKFFLVDDEEIINAIQTRILKSEFPDSEILKFNTAKELLKILKEINYNPIIFLDLNMPEMDAISFLKQLEVENLEIKPTIFILTFSHNEKELKYVKNNRFVSEVISKPLSIEKLEKLKQKYILLG</sequence>
<dbReference type="Gene3D" id="3.40.50.2300">
    <property type="match status" value="1"/>
</dbReference>
<evidence type="ECO:0000259" key="3">
    <source>
        <dbReference type="PROSITE" id="PS50110"/>
    </source>
</evidence>
<dbReference type="Proteomes" id="UP000244174">
    <property type="component" value="Unassembled WGS sequence"/>
</dbReference>
<dbReference type="InterPro" id="IPR001789">
    <property type="entry name" value="Sig_transdc_resp-reg_receiver"/>
</dbReference>
<reference evidence="4 5" key="1">
    <citation type="submission" date="2018-04" db="EMBL/GenBank/DDBJ databases">
        <title>Genomic Encyclopedia of Archaeal and Bacterial Type Strains, Phase II (KMG-II): from individual species to whole genera.</title>
        <authorList>
            <person name="Goeker M."/>
        </authorList>
    </citation>
    <scope>NUCLEOTIDE SEQUENCE [LARGE SCALE GENOMIC DNA]</scope>
    <source>
        <strain evidence="4 5">DSM 23082</strain>
    </source>
</reference>
<evidence type="ECO:0000256" key="1">
    <source>
        <dbReference type="ARBA" id="ARBA00022553"/>
    </source>
</evidence>
<feature type="modified residue" description="4-aspartylphosphate" evidence="2">
    <location>
        <position position="55"/>
    </location>
</feature>
<evidence type="ECO:0000313" key="5">
    <source>
        <dbReference type="Proteomes" id="UP000244174"/>
    </source>
</evidence>
<dbReference type="SMART" id="SM00448">
    <property type="entry name" value="REC"/>
    <property type="match status" value="1"/>
</dbReference>
<dbReference type="PANTHER" id="PTHR44591:SF3">
    <property type="entry name" value="RESPONSE REGULATORY DOMAIN-CONTAINING PROTEIN"/>
    <property type="match status" value="1"/>
</dbReference>
<dbReference type="PANTHER" id="PTHR44591">
    <property type="entry name" value="STRESS RESPONSE REGULATOR PROTEIN 1"/>
    <property type="match status" value="1"/>
</dbReference>
<dbReference type="Pfam" id="PF00072">
    <property type="entry name" value="Response_reg"/>
    <property type="match status" value="1"/>
</dbReference>
<gene>
    <name evidence="4" type="ORF">C8P64_2093</name>
</gene>
<proteinExistence type="predicted"/>
<dbReference type="RefSeq" id="WP_170106651.1">
    <property type="nucleotide sequence ID" value="NZ_QBKQ01000002.1"/>
</dbReference>
<dbReference type="PROSITE" id="PS50110">
    <property type="entry name" value="RESPONSE_REGULATORY"/>
    <property type="match status" value="1"/>
</dbReference>
<keyword evidence="5" id="KW-1185">Reference proteome</keyword>
<dbReference type="AlphaFoldDB" id="A0A2T6AIC3"/>
<feature type="domain" description="Response regulatory" evidence="3">
    <location>
        <begin position="3"/>
        <end position="123"/>
    </location>
</feature>